<dbReference type="HOGENOM" id="CLU_419357_0_0_1"/>
<feature type="region of interest" description="Disordered" evidence="2">
    <location>
        <begin position="399"/>
        <end position="460"/>
    </location>
</feature>
<dbReference type="EMBL" id="JH817125">
    <property type="protein sequence ID" value="EKC34499.1"/>
    <property type="molecule type" value="Genomic_DNA"/>
</dbReference>
<feature type="region of interest" description="Disordered" evidence="2">
    <location>
        <begin position="593"/>
        <end position="654"/>
    </location>
</feature>
<evidence type="ECO:0000256" key="2">
    <source>
        <dbReference type="SAM" id="MobiDB-lite"/>
    </source>
</evidence>
<feature type="coiled-coil region" evidence="1">
    <location>
        <begin position="260"/>
        <end position="287"/>
    </location>
</feature>
<reference evidence="3" key="1">
    <citation type="journal article" date="2012" name="Nature">
        <title>The oyster genome reveals stress adaptation and complexity of shell formation.</title>
        <authorList>
            <person name="Zhang G."/>
            <person name="Fang X."/>
            <person name="Guo X."/>
            <person name="Li L."/>
            <person name="Luo R."/>
            <person name="Xu F."/>
            <person name="Yang P."/>
            <person name="Zhang L."/>
            <person name="Wang X."/>
            <person name="Qi H."/>
            <person name="Xiong Z."/>
            <person name="Que H."/>
            <person name="Xie Y."/>
            <person name="Holland P.W."/>
            <person name="Paps J."/>
            <person name="Zhu Y."/>
            <person name="Wu F."/>
            <person name="Chen Y."/>
            <person name="Wang J."/>
            <person name="Peng C."/>
            <person name="Meng J."/>
            <person name="Yang L."/>
            <person name="Liu J."/>
            <person name="Wen B."/>
            <person name="Zhang N."/>
            <person name="Huang Z."/>
            <person name="Zhu Q."/>
            <person name="Feng Y."/>
            <person name="Mount A."/>
            <person name="Hedgecock D."/>
            <person name="Xu Z."/>
            <person name="Liu Y."/>
            <person name="Domazet-Loso T."/>
            <person name="Du Y."/>
            <person name="Sun X."/>
            <person name="Zhang S."/>
            <person name="Liu B."/>
            <person name="Cheng P."/>
            <person name="Jiang X."/>
            <person name="Li J."/>
            <person name="Fan D."/>
            <person name="Wang W."/>
            <person name="Fu W."/>
            <person name="Wang T."/>
            <person name="Wang B."/>
            <person name="Zhang J."/>
            <person name="Peng Z."/>
            <person name="Li Y."/>
            <person name="Li N."/>
            <person name="Wang J."/>
            <person name="Chen M."/>
            <person name="He Y."/>
            <person name="Tan F."/>
            <person name="Song X."/>
            <person name="Zheng Q."/>
            <person name="Huang R."/>
            <person name="Yang H."/>
            <person name="Du X."/>
            <person name="Chen L."/>
            <person name="Yang M."/>
            <person name="Gaffney P.M."/>
            <person name="Wang S."/>
            <person name="Luo L."/>
            <person name="She Z."/>
            <person name="Ming Y."/>
            <person name="Huang W."/>
            <person name="Zhang S."/>
            <person name="Huang B."/>
            <person name="Zhang Y."/>
            <person name="Qu T."/>
            <person name="Ni P."/>
            <person name="Miao G."/>
            <person name="Wang J."/>
            <person name="Wang Q."/>
            <person name="Steinberg C.E."/>
            <person name="Wang H."/>
            <person name="Li N."/>
            <person name="Qian L."/>
            <person name="Zhang G."/>
            <person name="Li Y."/>
            <person name="Yang H."/>
            <person name="Liu X."/>
            <person name="Wang J."/>
            <person name="Yin Y."/>
            <person name="Wang J."/>
        </authorList>
    </citation>
    <scope>NUCLEOTIDE SEQUENCE [LARGE SCALE GENOMIC DNA]</scope>
    <source>
        <strain evidence="3">05x7-T-G4-1.051#20</strain>
    </source>
</reference>
<dbReference type="InParanoid" id="K1QTE7"/>
<sequence length="654" mass="74546">MVKSIDLLFEYSSEESLENVLTTIEKQIQFLRRREIQGQKFVQNLQKTIDHLQQNLSAEQTAKETALKDKDAAVTRLENDLQQQKDYMKKLKTDLQKTENAQIVLERENTSLIFERKRIVTDLGKSEEKIRKLEDENNTLINRMESLESELQGVNGAKEKLENEYIRLNEKTQRQREKDIDEIKALNSKLGHLEEDREKLKTEKNRFKNASEQLKNTLSEAKQTQGNLILAINERDQEINRLGTQIHMLHQKCYQTKFSLQMHRNTIDKLQMKLTEEKKEKEHALRISAHRPQDQNPEITDLSDPNRPLKLAEKVSELYDNEWTNAMENLENLDIQEDKGIKILLKIIKHVFDTCMDFGDTHLESFPDLLVLPPVIYQLQKKRVDGPLLAKGVVQGRKLEVAEEESSSSSADDTDDDDKYEIAPAVSSDDNKTRTDYVSDGEQSHPRNEEISNDNAPFKTKCSISDGKEELVNVAQSDTNYVNKSNDVSGCKQYIQGNDKLSSDSKEALIGAERLEYKEVGEADNDSDVKQCFQTSDKLSIANCLEHDNRGNNGEEKDIENGVAAESKKEAGTRLFINDEKFIDAQCAITCDNENKSDDVSDDNQSDGGNVMFSSDINTAPYDAEYLKNDGESEDDNGSDVKQSTDINDELSNS</sequence>
<feature type="compositionally biased region" description="Acidic residues" evidence="2">
    <location>
        <begin position="402"/>
        <end position="419"/>
    </location>
</feature>
<proteinExistence type="predicted"/>
<organism evidence="3">
    <name type="scientific">Magallana gigas</name>
    <name type="common">Pacific oyster</name>
    <name type="synonym">Crassostrea gigas</name>
    <dbReference type="NCBI Taxonomy" id="29159"/>
    <lineage>
        <taxon>Eukaryota</taxon>
        <taxon>Metazoa</taxon>
        <taxon>Spiralia</taxon>
        <taxon>Lophotrochozoa</taxon>
        <taxon>Mollusca</taxon>
        <taxon>Bivalvia</taxon>
        <taxon>Autobranchia</taxon>
        <taxon>Pteriomorphia</taxon>
        <taxon>Ostreida</taxon>
        <taxon>Ostreoidea</taxon>
        <taxon>Ostreidae</taxon>
        <taxon>Magallana</taxon>
    </lineage>
</organism>
<dbReference type="AlphaFoldDB" id="K1QTE7"/>
<accession>K1QTE7</accession>
<feature type="compositionally biased region" description="Polar residues" evidence="2">
    <location>
        <begin position="606"/>
        <end position="618"/>
    </location>
</feature>
<keyword evidence="1" id="KW-0175">Coiled coil</keyword>
<feature type="compositionally biased region" description="Polar residues" evidence="2">
    <location>
        <begin position="640"/>
        <end position="654"/>
    </location>
</feature>
<feature type="coiled-coil region" evidence="1">
    <location>
        <begin position="14"/>
        <end position="227"/>
    </location>
</feature>
<evidence type="ECO:0000256" key="1">
    <source>
        <dbReference type="SAM" id="Coils"/>
    </source>
</evidence>
<protein>
    <submittedName>
        <fullName evidence="3">Uncharacterized protein</fullName>
    </submittedName>
</protein>
<evidence type="ECO:0000313" key="3">
    <source>
        <dbReference type="EMBL" id="EKC34499.1"/>
    </source>
</evidence>
<feature type="compositionally biased region" description="Basic and acidic residues" evidence="2">
    <location>
        <begin position="429"/>
        <end position="450"/>
    </location>
</feature>
<gene>
    <name evidence="3" type="ORF">CGI_10016267</name>
</gene>
<name>K1QTE7_MAGGI</name>